<gene>
    <name evidence="2" type="primary">ZFP37_3</name>
    <name evidence="2" type="ORF">CEXT_60921</name>
</gene>
<accession>A0AAV4MDU0</accession>
<reference evidence="2 3" key="1">
    <citation type="submission" date="2021-06" db="EMBL/GenBank/DDBJ databases">
        <title>Caerostris extrusa draft genome.</title>
        <authorList>
            <person name="Kono N."/>
            <person name="Arakawa K."/>
        </authorList>
    </citation>
    <scope>NUCLEOTIDE SEQUENCE [LARGE SCALE GENOMIC DNA]</scope>
</reference>
<dbReference type="EMBL" id="BPLR01002152">
    <property type="protein sequence ID" value="GIX70582.1"/>
    <property type="molecule type" value="Genomic_DNA"/>
</dbReference>
<feature type="compositionally biased region" description="Low complexity" evidence="1">
    <location>
        <begin position="58"/>
        <end position="77"/>
    </location>
</feature>
<feature type="compositionally biased region" description="Polar residues" evidence="1">
    <location>
        <begin position="13"/>
        <end position="26"/>
    </location>
</feature>
<protein>
    <submittedName>
        <fullName evidence="2">Zinc finger protein 37</fullName>
    </submittedName>
</protein>
<keyword evidence="3" id="KW-1185">Reference proteome</keyword>
<feature type="region of interest" description="Disordered" evidence="1">
    <location>
        <begin position="1"/>
        <end position="108"/>
    </location>
</feature>
<dbReference type="AlphaFoldDB" id="A0AAV4MDU0"/>
<sequence>MTTSTEDDDGSKSAPSPSIASTNQGPVTEYLKENTRKRKRLNAVVDKLTTQIERRSVDSSSSEEGHSSSPSESSVFSPKQEKSFDHDMVAPKPKMRPPLQKGKAFHQT</sequence>
<name>A0AAV4MDU0_CAEEX</name>
<evidence type="ECO:0000256" key="1">
    <source>
        <dbReference type="SAM" id="MobiDB-lite"/>
    </source>
</evidence>
<comment type="caution">
    <text evidence="2">The sequence shown here is derived from an EMBL/GenBank/DDBJ whole genome shotgun (WGS) entry which is preliminary data.</text>
</comment>
<evidence type="ECO:0000313" key="2">
    <source>
        <dbReference type="EMBL" id="GIX70582.1"/>
    </source>
</evidence>
<proteinExistence type="predicted"/>
<dbReference type="Proteomes" id="UP001054945">
    <property type="component" value="Unassembled WGS sequence"/>
</dbReference>
<organism evidence="2 3">
    <name type="scientific">Caerostris extrusa</name>
    <name type="common">Bark spider</name>
    <name type="synonym">Caerostris bankana</name>
    <dbReference type="NCBI Taxonomy" id="172846"/>
    <lineage>
        <taxon>Eukaryota</taxon>
        <taxon>Metazoa</taxon>
        <taxon>Ecdysozoa</taxon>
        <taxon>Arthropoda</taxon>
        <taxon>Chelicerata</taxon>
        <taxon>Arachnida</taxon>
        <taxon>Araneae</taxon>
        <taxon>Araneomorphae</taxon>
        <taxon>Entelegynae</taxon>
        <taxon>Araneoidea</taxon>
        <taxon>Araneidae</taxon>
        <taxon>Caerostris</taxon>
    </lineage>
</organism>
<feature type="compositionally biased region" description="Basic and acidic residues" evidence="1">
    <location>
        <begin position="79"/>
        <end position="89"/>
    </location>
</feature>
<evidence type="ECO:0000313" key="3">
    <source>
        <dbReference type="Proteomes" id="UP001054945"/>
    </source>
</evidence>